<evidence type="ECO:0000256" key="1">
    <source>
        <dbReference type="ARBA" id="ARBA00023125"/>
    </source>
</evidence>
<keyword evidence="4" id="KW-1185">Reference proteome</keyword>
<dbReference type="Proteomes" id="UP001595755">
    <property type="component" value="Unassembled WGS sequence"/>
</dbReference>
<organism evidence="3 4">
    <name type="scientific">Cohnella boryungensis</name>
    <dbReference type="NCBI Taxonomy" id="768479"/>
    <lineage>
        <taxon>Bacteria</taxon>
        <taxon>Bacillati</taxon>
        <taxon>Bacillota</taxon>
        <taxon>Bacilli</taxon>
        <taxon>Bacillales</taxon>
        <taxon>Paenibacillaceae</taxon>
        <taxon>Cohnella</taxon>
    </lineage>
</organism>
<evidence type="ECO:0000313" key="4">
    <source>
        <dbReference type="Proteomes" id="UP001595755"/>
    </source>
</evidence>
<dbReference type="PRINTS" id="PR00598">
    <property type="entry name" value="HTHMARR"/>
</dbReference>
<evidence type="ECO:0000313" key="3">
    <source>
        <dbReference type="EMBL" id="MFC4303620.1"/>
    </source>
</evidence>
<name>A0ABV8S8Z4_9BACL</name>
<accession>A0ABV8S8Z4</accession>
<protein>
    <submittedName>
        <fullName evidence="3">MarR family winged helix-turn-helix transcriptional regulator</fullName>
    </submittedName>
</protein>
<evidence type="ECO:0000259" key="2">
    <source>
        <dbReference type="PROSITE" id="PS50995"/>
    </source>
</evidence>
<dbReference type="PROSITE" id="PS50995">
    <property type="entry name" value="HTH_MARR_2"/>
    <property type="match status" value="1"/>
</dbReference>
<comment type="caution">
    <text evidence="3">The sequence shown here is derived from an EMBL/GenBank/DDBJ whole genome shotgun (WGS) entry which is preliminary data.</text>
</comment>
<dbReference type="PANTHER" id="PTHR33164:SF96">
    <property type="entry name" value="MARR-FAMILY TRANSCRIPTIONAL REGULATOR"/>
    <property type="match status" value="1"/>
</dbReference>
<sequence>MKPELMEQISGNFVDIVPLLQKKLFKSYPLEALPLNLSRTNIELLFAIYEAKRTSVSELCRRMGIARPNMTPLVSKLVDNGLIARSANPQDRRVVQIAILPAGERLWEDIRESLKSRIAENLSPLSIEDLLELQSCMATLKNIADKIPSGK</sequence>
<dbReference type="InterPro" id="IPR036388">
    <property type="entry name" value="WH-like_DNA-bd_sf"/>
</dbReference>
<dbReference type="InterPro" id="IPR039422">
    <property type="entry name" value="MarR/SlyA-like"/>
</dbReference>
<dbReference type="EMBL" id="JBHSED010000013">
    <property type="protein sequence ID" value="MFC4303620.1"/>
    <property type="molecule type" value="Genomic_DNA"/>
</dbReference>
<feature type="domain" description="HTH marR-type" evidence="2">
    <location>
        <begin position="1"/>
        <end position="145"/>
    </location>
</feature>
<dbReference type="InterPro" id="IPR000835">
    <property type="entry name" value="HTH_MarR-typ"/>
</dbReference>
<dbReference type="InterPro" id="IPR036390">
    <property type="entry name" value="WH_DNA-bd_sf"/>
</dbReference>
<proteinExistence type="predicted"/>
<dbReference type="SMART" id="SM00347">
    <property type="entry name" value="HTH_MARR"/>
    <property type="match status" value="1"/>
</dbReference>
<dbReference type="Gene3D" id="1.10.10.10">
    <property type="entry name" value="Winged helix-like DNA-binding domain superfamily/Winged helix DNA-binding domain"/>
    <property type="match status" value="1"/>
</dbReference>
<keyword evidence="1" id="KW-0238">DNA-binding</keyword>
<dbReference type="PANTHER" id="PTHR33164">
    <property type="entry name" value="TRANSCRIPTIONAL REGULATOR, MARR FAMILY"/>
    <property type="match status" value="1"/>
</dbReference>
<dbReference type="Pfam" id="PF01047">
    <property type="entry name" value="MarR"/>
    <property type="match status" value="1"/>
</dbReference>
<gene>
    <name evidence="3" type="ORF">ACFO1S_09145</name>
</gene>
<reference evidence="4" key="1">
    <citation type="journal article" date="2019" name="Int. J. Syst. Evol. Microbiol.">
        <title>The Global Catalogue of Microorganisms (GCM) 10K type strain sequencing project: providing services to taxonomists for standard genome sequencing and annotation.</title>
        <authorList>
            <consortium name="The Broad Institute Genomics Platform"/>
            <consortium name="The Broad Institute Genome Sequencing Center for Infectious Disease"/>
            <person name="Wu L."/>
            <person name="Ma J."/>
        </authorList>
    </citation>
    <scope>NUCLEOTIDE SEQUENCE [LARGE SCALE GENOMIC DNA]</scope>
    <source>
        <strain evidence="4">CGMCC 4.1641</strain>
    </source>
</reference>
<dbReference type="SUPFAM" id="SSF46785">
    <property type="entry name" value="Winged helix' DNA-binding domain"/>
    <property type="match status" value="1"/>
</dbReference>
<dbReference type="RefSeq" id="WP_204602669.1">
    <property type="nucleotide sequence ID" value="NZ_JBHSED010000013.1"/>
</dbReference>